<feature type="transmembrane region" description="Helical" evidence="1">
    <location>
        <begin position="141"/>
        <end position="165"/>
    </location>
</feature>
<gene>
    <name evidence="2" type="ORF">Q8G36_17215</name>
</gene>
<dbReference type="RefSeq" id="WP_305161127.1">
    <property type="nucleotide sequence ID" value="NZ_JAUUTW010000018.1"/>
</dbReference>
<dbReference type="Pfam" id="PF03929">
    <property type="entry name" value="PepSY_TM"/>
    <property type="match status" value="1"/>
</dbReference>
<name>A0AA90P320_9BACI</name>
<keyword evidence="1" id="KW-0812">Transmembrane</keyword>
<evidence type="ECO:0000256" key="1">
    <source>
        <dbReference type="SAM" id="Phobius"/>
    </source>
</evidence>
<comment type="caution">
    <text evidence="2">The sequence shown here is derived from an EMBL/GenBank/DDBJ whole genome shotgun (WGS) entry which is preliminary data.</text>
</comment>
<feature type="transmembrane region" description="Helical" evidence="1">
    <location>
        <begin position="20"/>
        <end position="38"/>
    </location>
</feature>
<dbReference type="InterPro" id="IPR005625">
    <property type="entry name" value="PepSY-ass_TM"/>
</dbReference>
<keyword evidence="1" id="KW-1133">Transmembrane helix</keyword>
<reference evidence="2" key="1">
    <citation type="submission" date="2023-07" db="EMBL/GenBank/DDBJ databases">
        <title>Murine gut Bacillus species.</title>
        <authorList>
            <person name="Gutman E."/>
            <person name="Hashuel R."/>
            <person name="Litvak Y."/>
        </authorList>
    </citation>
    <scope>NUCLEOTIDE SEQUENCE</scope>
    <source>
        <strain evidence="2">RU293</strain>
    </source>
</reference>
<dbReference type="EMBL" id="JAUUTW010000018">
    <property type="protein sequence ID" value="MDP1452753.1"/>
    <property type="molecule type" value="Genomic_DNA"/>
</dbReference>
<dbReference type="AlphaFoldDB" id="A0AA90P320"/>
<organism evidence="2 3">
    <name type="scientific">Peribacillus frigoritolerans</name>
    <dbReference type="NCBI Taxonomy" id="450367"/>
    <lineage>
        <taxon>Bacteria</taxon>
        <taxon>Bacillati</taxon>
        <taxon>Bacillota</taxon>
        <taxon>Bacilli</taxon>
        <taxon>Bacillales</taxon>
        <taxon>Bacillaceae</taxon>
        <taxon>Peribacillus</taxon>
    </lineage>
</organism>
<protein>
    <submittedName>
        <fullName evidence="2">PepSY-associated TM helix domain-containing protein</fullName>
    </submittedName>
</protein>
<dbReference type="Proteomes" id="UP001178275">
    <property type="component" value="Unassembled WGS sequence"/>
</dbReference>
<keyword evidence="1" id="KW-0472">Membrane</keyword>
<sequence>MSNAVKVYQISRKVHKWAGLILSVVFMFLALTGLLIVFSTQLGLGSGVNTVEGNAEPSQTIPIDKVLSITSQEFSSVKSINDISRIELTASPHVYRVLANDQEVVMDASTGKILSNKPDYTTLLITMHDGSFFGNWYKFSAVAMAGLSLILLSFSGYYMVGFPLYKRLMARKKAKNSEIS</sequence>
<evidence type="ECO:0000313" key="2">
    <source>
        <dbReference type="EMBL" id="MDP1452753.1"/>
    </source>
</evidence>
<proteinExistence type="predicted"/>
<evidence type="ECO:0000313" key="3">
    <source>
        <dbReference type="Proteomes" id="UP001178275"/>
    </source>
</evidence>
<accession>A0AA90P320</accession>